<reference evidence="2" key="1">
    <citation type="submission" date="2016-10" db="EMBL/GenBank/DDBJ databases">
        <authorList>
            <person name="Varghese N."/>
            <person name="Submissions S."/>
        </authorList>
    </citation>
    <scope>NUCLEOTIDE SEQUENCE [LARGE SCALE GENOMIC DNA]</scope>
    <source>
        <strain evidence="2">2SM5</strain>
    </source>
</reference>
<dbReference type="EMBL" id="LT629748">
    <property type="protein sequence ID" value="SDS48162.1"/>
    <property type="molecule type" value="Genomic_DNA"/>
</dbReference>
<dbReference type="RefSeq" id="WP_090273207.1">
    <property type="nucleotide sequence ID" value="NZ_LT629748.1"/>
</dbReference>
<gene>
    <name evidence="1" type="ORF">SAMN05216198_2049</name>
</gene>
<dbReference type="STRING" id="797277.SAMN05216198_2049"/>
<proteinExistence type="predicted"/>
<dbReference type="AlphaFoldDB" id="A0A1H1SJM5"/>
<sequence length="75" mass="8695">MTTNKPLFRFNARVVESDPTGYYMTRWDRAQSVSVIAHNHDEAFEKVRTLMGNPTRHSAWAVRIDSAEEIIDDNQ</sequence>
<organism evidence="1 2">
    <name type="scientific">Halopseudomonas litoralis</name>
    <dbReference type="NCBI Taxonomy" id="797277"/>
    <lineage>
        <taxon>Bacteria</taxon>
        <taxon>Pseudomonadati</taxon>
        <taxon>Pseudomonadota</taxon>
        <taxon>Gammaproteobacteria</taxon>
        <taxon>Pseudomonadales</taxon>
        <taxon>Pseudomonadaceae</taxon>
        <taxon>Halopseudomonas</taxon>
    </lineage>
</organism>
<keyword evidence="2" id="KW-1185">Reference proteome</keyword>
<dbReference type="OrthoDB" id="9429709at2"/>
<evidence type="ECO:0000313" key="2">
    <source>
        <dbReference type="Proteomes" id="UP000243426"/>
    </source>
</evidence>
<dbReference type="Proteomes" id="UP000243426">
    <property type="component" value="Chromosome I"/>
</dbReference>
<name>A0A1H1SJM5_9GAMM</name>
<accession>A0A1H1SJM5</accession>
<evidence type="ECO:0000313" key="1">
    <source>
        <dbReference type="EMBL" id="SDS48162.1"/>
    </source>
</evidence>
<protein>
    <submittedName>
        <fullName evidence="1">Uncharacterized protein</fullName>
    </submittedName>
</protein>